<dbReference type="InterPro" id="IPR036097">
    <property type="entry name" value="HisK_dim/P_sf"/>
</dbReference>
<dbReference type="SMART" id="SM00388">
    <property type="entry name" value="HisKA"/>
    <property type="match status" value="1"/>
</dbReference>
<dbReference type="InterPro" id="IPR003661">
    <property type="entry name" value="HisK_dim/P_dom"/>
</dbReference>
<evidence type="ECO:0000259" key="9">
    <source>
        <dbReference type="PROSITE" id="PS50109"/>
    </source>
</evidence>
<dbReference type="SUPFAM" id="SSF47384">
    <property type="entry name" value="Homodimeric domain of signal transducing histidine kinase"/>
    <property type="match status" value="1"/>
</dbReference>
<dbReference type="Gene3D" id="1.10.287.130">
    <property type="match status" value="1"/>
</dbReference>
<evidence type="ECO:0000256" key="6">
    <source>
        <dbReference type="ARBA" id="ARBA00022777"/>
    </source>
</evidence>
<evidence type="ECO:0000256" key="7">
    <source>
        <dbReference type="ARBA" id="ARBA00022840"/>
    </source>
</evidence>
<dbReference type="InterPro" id="IPR003594">
    <property type="entry name" value="HATPase_dom"/>
</dbReference>
<keyword evidence="5" id="KW-0547">Nucleotide-binding</keyword>
<dbReference type="SUPFAM" id="SSF55874">
    <property type="entry name" value="ATPase domain of HSP90 chaperone/DNA topoisomerase II/histidine kinase"/>
    <property type="match status" value="1"/>
</dbReference>
<proteinExistence type="predicted"/>
<dbReference type="Proteomes" id="UP001266807">
    <property type="component" value="Unassembled WGS sequence"/>
</dbReference>
<feature type="domain" description="Histidine kinase" evidence="9">
    <location>
        <begin position="60"/>
        <end position="272"/>
    </location>
</feature>
<dbReference type="InterPro" id="IPR036890">
    <property type="entry name" value="HATPase_C_sf"/>
</dbReference>
<evidence type="ECO:0000313" key="11">
    <source>
        <dbReference type="Proteomes" id="UP001266807"/>
    </source>
</evidence>
<dbReference type="InterPro" id="IPR050736">
    <property type="entry name" value="Sensor_HK_Regulatory"/>
</dbReference>
<evidence type="ECO:0000256" key="1">
    <source>
        <dbReference type="ARBA" id="ARBA00000085"/>
    </source>
</evidence>
<dbReference type="Pfam" id="PF02518">
    <property type="entry name" value="HATPase_c"/>
    <property type="match status" value="1"/>
</dbReference>
<dbReference type="InterPro" id="IPR005467">
    <property type="entry name" value="His_kinase_dom"/>
</dbReference>
<keyword evidence="7" id="KW-0067">ATP-binding</keyword>
<dbReference type="GO" id="GO:0016301">
    <property type="term" value="F:kinase activity"/>
    <property type="evidence" value="ECO:0007669"/>
    <property type="project" value="UniProtKB-KW"/>
</dbReference>
<keyword evidence="6 10" id="KW-0418">Kinase</keyword>
<dbReference type="Pfam" id="PF00512">
    <property type="entry name" value="HisKA"/>
    <property type="match status" value="1"/>
</dbReference>
<keyword evidence="8" id="KW-0902">Two-component regulatory system</keyword>
<dbReference type="CDD" id="cd00082">
    <property type="entry name" value="HisKA"/>
    <property type="match status" value="1"/>
</dbReference>
<evidence type="ECO:0000256" key="2">
    <source>
        <dbReference type="ARBA" id="ARBA00012438"/>
    </source>
</evidence>
<dbReference type="PANTHER" id="PTHR43711:SF1">
    <property type="entry name" value="HISTIDINE KINASE 1"/>
    <property type="match status" value="1"/>
</dbReference>
<dbReference type="InterPro" id="IPR004358">
    <property type="entry name" value="Sig_transdc_His_kin-like_C"/>
</dbReference>
<keyword evidence="3" id="KW-0597">Phosphoprotein</keyword>
<evidence type="ECO:0000256" key="5">
    <source>
        <dbReference type="ARBA" id="ARBA00022741"/>
    </source>
</evidence>
<dbReference type="Gene3D" id="3.30.565.10">
    <property type="entry name" value="Histidine kinase-like ATPase, C-terminal domain"/>
    <property type="match status" value="1"/>
</dbReference>
<organism evidence="10 11">
    <name type="scientific">Paenibacillus peoriae</name>
    <dbReference type="NCBI Taxonomy" id="59893"/>
    <lineage>
        <taxon>Bacteria</taxon>
        <taxon>Bacillati</taxon>
        <taxon>Bacillota</taxon>
        <taxon>Bacilli</taxon>
        <taxon>Bacillales</taxon>
        <taxon>Paenibacillaceae</taxon>
        <taxon>Paenibacillus</taxon>
    </lineage>
</organism>
<evidence type="ECO:0000313" key="10">
    <source>
        <dbReference type="EMBL" id="MDR6780070.1"/>
    </source>
</evidence>
<evidence type="ECO:0000256" key="3">
    <source>
        <dbReference type="ARBA" id="ARBA00022553"/>
    </source>
</evidence>
<evidence type="ECO:0000256" key="4">
    <source>
        <dbReference type="ARBA" id="ARBA00022679"/>
    </source>
</evidence>
<dbReference type="CDD" id="cd00075">
    <property type="entry name" value="HATPase"/>
    <property type="match status" value="1"/>
</dbReference>
<accession>A0ABU1QKD3</accession>
<protein>
    <recommendedName>
        <fullName evidence="2">histidine kinase</fullName>
        <ecNumber evidence="2">2.7.13.3</ecNumber>
    </recommendedName>
</protein>
<dbReference type="EMBL" id="JAVDUG010000006">
    <property type="protein sequence ID" value="MDR6780070.1"/>
    <property type="molecule type" value="Genomic_DNA"/>
</dbReference>
<reference evidence="10 11" key="1">
    <citation type="submission" date="2023-07" db="EMBL/GenBank/DDBJ databases">
        <title>Sorghum-associated microbial communities from plants grown in Nebraska, USA.</title>
        <authorList>
            <person name="Schachtman D."/>
        </authorList>
    </citation>
    <scope>NUCLEOTIDE SEQUENCE [LARGE SCALE GENOMIC DNA]</scope>
    <source>
        <strain evidence="10 11">BE143</strain>
    </source>
</reference>
<dbReference type="EC" id="2.7.13.3" evidence="2"/>
<dbReference type="PROSITE" id="PS50109">
    <property type="entry name" value="HIS_KIN"/>
    <property type="match status" value="1"/>
</dbReference>
<evidence type="ECO:0000256" key="8">
    <source>
        <dbReference type="ARBA" id="ARBA00023012"/>
    </source>
</evidence>
<dbReference type="PRINTS" id="PR00344">
    <property type="entry name" value="BCTRLSENSOR"/>
</dbReference>
<sequence>MKTIENMLDAAINGSFSEDVFDESVLSAIEAKFAKFLSICSVSSKNLLAEKNKINELISDISHQTKTPLANILLYSQLLSEYELSQDTSTCVKALSAQAEKLNFLIQALLKTSRLETGIITVSPRRESVQKLLDAALEQMMPKADAKGISVVMEDTVTHAYFDLKWTSEAVYNIMDNAIKYTETGGSMNIKVMAYDLFCRIDITDNGIGIAEDEQGNIFTRFYRSPTVNTQEGVGIGLFLAREIIAAEGGYIKVRSRYGSGSTFSIFLSMDT</sequence>
<keyword evidence="11" id="KW-1185">Reference proteome</keyword>
<dbReference type="SMART" id="SM00387">
    <property type="entry name" value="HATPase_c"/>
    <property type="match status" value="1"/>
</dbReference>
<name>A0ABU1QKD3_9BACL</name>
<dbReference type="PANTHER" id="PTHR43711">
    <property type="entry name" value="TWO-COMPONENT HISTIDINE KINASE"/>
    <property type="match status" value="1"/>
</dbReference>
<comment type="catalytic activity">
    <reaction evidence="1">
        <text>ATP + protein L-histidine = ADP + protein N-phospho-L-histidine.</text>
        <dbReference type="EC" id="2.7.13.3"/>
    </reaction>
</comment>
<comment type="caution">
    <text evidence="10">The sequence shown here is derived from an EMBL/GenBank/DDBJ whole genome shotgun (WGS) entry which is preliminary data.</text>
</comment>
<gene>
    <name evidence="10" type="ORF">J2W98_004365</name>
</gene>
<keyword evidence="4" id="KW-0808">Transferase</keyword>